<keyword evidence="1" id="KW-0378">Hydrolase</keyword>
<sequence length="479" mass="54749">MKEKKLQIIVVACFVLVISGIVFLKTDFSNDEHYSDIINDNLYNSGEGLIAITGFICDYDEVLPNGGIIVRGSDIIWEGEGKDLLDIKDKLSSMKLLQTDDFIYPGLIDSHNHPDYNFLPKWKPQQLFNNRYEWASKTSYKKFMDPKRDLQKKRGFNVFFPKLAEVKDLLNGTTMTQGARRLSALSGLVRNCDSYNGVKDDFISTSIKPLGGRELKRVDEIIENLDSGKVRKHIVHLAEGKDEESRQEFYEMQKLGLIRKELVIIHGTALKDKEFKKMSEIKIPLIWSPRSNMVLYGETTRVDKAINDGVKVALAPDWSLTGSENIREELDYAIKVNKEQLNSFFTDIQLFGMITKVPADILGFGDYLGLIEPGMKADIIITDKKLPDNPYKNIGMIKEKEINLVMINGRVYYGEPDYVSSLADPVKFEKIKVEGQNKLIDIAEDEKIYPYATQTFKQLMQEFKDAGYSKDILRIKVEF</sequence>
<feature type="domain" description="Amidohydrolase-related" evidence="2">
    <location>
        <begin position="237"/>
        <end position="411"/>
    </location>
</feature>
<reference evidence="3 4" key="1">
    <citation type="submission" date="2017-11" db="EMBL/GenBank/DDBJ databases">
        <title>Genome-resolved metagenomics identifies genetic mobility, metabolic interactions, and unexpected diversity in perchlorate-reducing communities.</title>
        <authorList>
            <person name="Barnum T.P."/>
            <person name="Figueroa I.A."/>
            <person name="Carlstrom C.I."/>
            <person name="Lucas L.N."/>
            <person name="Engelbrektson A.L."/>
            <person name="Coates J.D."/>
        </authorList>
    </citation>
    <scope>NUCLEOTIDE SEQUENCE [LARGE SCALE GENOMIC DNA]</scope>
    <source>
        <strain evidence="3">BM706</strain>
    </source>
</reference>
<dbReference type="InterPro" id="IPR050287">
    <property type="entry name" value="MTA/SAH_deaminase"/>
</dbReference>
<dbReference type="InterPro" id="IPR018228">
    <property type="entry name" value="DNase_TatD-rel_CS"/>
</dbReference>
<dbReference type="AlphaFoldDB" id="A0A2N5ZG47"/>
<organism evidence="3 4">
    <name type="scientific">Muiribacterium halophilum</name>
    <dbReference type="NCBI Taxonomy" id="2053465"/>
    <lineage>
        <taxon>Bacteria</taxon>
        <taxon>Candidatus Muiribacteriota</taxon>
        <taxon>Candidatus Muiribacteriia</taxon>
        <taxon>Candidatus Muiribacteriales</taxon>
        <taxon>Candidatus Muiribacteriaceae</taxon>
        <taxon>Candidatus Muiribacterium</taxon>
    </lineage>
</organism>
<dbReference type="PANTHER" id="PTHR43794:SF11">
    <property type="entry name" value="AMIDOHYDROLASE-RELATED DOMAIN-CONTAINING PROTEIN"/>
    <property type="match status" value="1"/>
</dbReference>
<dbReference type="SUPFAM" id="SSF51338">
    <property type="entry name" value="Composite domain of metallo-dependent hydrolases"/>
    <property type="match status" value="1"/>
</dbReference>
<dbReference type="InterPro" id="IPR006680">
    <property type="entry name" value="Amidohydro-rel"/>
</dbReference>
<evidence type="ECO:0000313" key="3">
    <source>
        <dbReference type="EMBL" id="PLX17677.1"/>
    </source>
</evidence>
<comment type="caution">
    <text evidence="3">The sequence shown here is derived from an EMBL/GenBank/DDBJ whole genome shotgun (WGS) entry which is preliminary data.</text>
</comment>
<dbReference type="EMBL" id="PKTG01000083">
    <property type="protein sequence ID" value="PLX17677.1"/>
    <property type="molecule type" value="Genomic_DNA"/>
</dbReference>
<dbReference type="InterPro" id="IPR011059">
    <property type="entry name" value="Metal-dep_hydrolase_composite"/>
</dbReference>
<name>A0A2N5ZG47_MUIH1</name>
<evidence type="ECO:0000259" key="2">
    <source>
        <dbReference type="Pfam" id="PF01979"/>
    </source>
</evidence>
<accession>A0A2N5ZG47</accession>
<dbReference type="SUPFAM" id="SSF51556">
    <property type="entry name" value="Metallo-dependent hydrolases"/>
    <property type="match status" value="1"/>
</dbReference>
<dbReference type="GO" id="GO:0016810">
    <property type="term" value="F:hydrolase activity, acting on carbon-nitrogen (but not peptide) bonds"/>
    <property type="evidence" value="ECO:0007669"/>
    <property type="project" value="InterPro"/>
</dbReference>
<proteinExistence type="predicted"/>
<dbReference type="Gene3D" id="3.20.20.140">
    <property type="entry name" value="Metal-dependent hydrolases"/>
    <property type="match status" value="1"/>
</dbReference>
<dbReference type="Pfam" id="PF01979">
    <property type="entry name" value="Amidohydro_1"/>
    <property type="match status" value="1"/>
</dbReference>
<dbReference type="InterPro" id="IPR032466">
    <property type="entry name" value="Metal_Hydrolase"/>
</dbReference>
<evidence type="ECO:0000256" key="1">
    <source>
        <dbReference type="ARBA" id="ARBA00022801"/>
    </source>
</evidence>
<gene>
    <name evidence="3" type="ORF">C0601_06510</name>
</gene>
<dbReference type="PROSITE" id="PS01137">
    <property type="entry name" value="TATD_1"/>
    <property type="match status" value="1"/>
</dbReference>
<protein>
    <recommendedName>
        <fullName evidence="2">Amidohydrolase-related domain-containing protein</fullName>
    </recommendedName>
</protein>
<evidence type="ECO:0000313" key="4">
    <source>
        <dbReference type="Proteomes" id="UP000234857"/>
    </source>
</evidence>
<dbReference type="Proteomes" id="UP000234857">
    <property type="component" value="Unassembled WGS sequence"/>
</dbReference>
<dbReference type="PANTHER" id="PTHR43794">
    <property type="entry name" value="AMINOHYDROLASE SSNA-RELATED"/>
    <property type="match status" value="1"/>
</dbReference>